<dbReference type="RefSeq" id="WP_097007320.1">
    <property type="nucleotide sequence ID" value="NZ_OBEJ01000001.1"/>
</dbReference>
<evidence type="ECO:0000259" key="1">
    <source>
        <dbReference type="PROSITE" id="PS51186"/>
    </source>
</evidence>
<name>A0A285N6Q9_NATPI</name>
<dbReference type="AlphaFoldDB" id="A0A285N6Q9"/>
<accession>A0A285N6Q9</accession>
<dbReference type="SUPFAM" id="SSF55729">
    <property type="entry name" value="Acyl-CoA N-acyltransferases (Nat)"/>
    <property type="match status" value="1"/>
</dbReference>
<dbReference type="GO" id="GO:0016747">
    <property type="term" value="F:acyltransferase activity, transferring groups other than amino-acyl groups"/>
    <property type="evidence" value="ECO:0007669"/>
    <property type="project" value="InterPro"/>
</dbReference>
<protein>
    <submittedName>
        <fullName evidence="2">Acetyltransferase (GNAT) domain-containing protein</fullName>
    </submittedName>
</protein>
<dbReference type="EMBL" id="OBEJ01000001">
    <property type="protein sequence ID" value="SNZ03401.1"/>
    <property type="molecule type" value="Genomic_DNA"/>
</dbReference>
<reference evidence="2 3" key="1">
    <citation type="submission" date="2017-09" db="EMBL/GenBank/DDBJ databases">
        <authorList>
            <person name="Ehlers B."/>
            <person name="Leendertz F.H."/>
        </authorList>
    </citation>
    <scope>NUCLEOTIDE SEQUENCE [LARGE SCALE GENOMIC DNA]</scope>
    <source>
        <strain evidence="2 3">DSM 27208</strain>
    </source>
</reference>
<dbReference type="InterPro" id="IPR016181">
    <property type="entry name" value="Acyl_CoA_acyltransferase"/>
</dbReference>
<keyword evidence="2" id="KW-0808">Transferase</keyword>
<dbReference type="OrthoDB" id="299799at2157"/>
<sequence length="355" mass="39365">MSVLRTAGYSIRRFRPADRESAPKLFERLSGGDAARFEWKFEQNPTVDHVPVYVAERRDQIVGAASLWPLRLRLGDVTRLALQPCDAVVRRDYRGRGLEDLLFAEAIEDYRGDGAVCIDFRPTPIDDADDWTAIDQLSTYYRIHDPGRLFGVGGPLAAAGRLAVRSYHAACDRIAPSTAPLSVDRYETIPPETFASLYRRSVPAAIHALRDEAFYRWRYRNPDWEYEAYLARRDGEPVAGAVVASRRTGNSSVVRIVDRVPLVLADGDAEAALLDAVVTAHADAGAVAVHQDTFTHRTLSRFGFQRDDAVPLASAGRATTVAVRSSRPSDATSIGDYDLTDADDWLVGFAERHPY</sequence>
<dbReference type="Gene3D" id="3.40.630.30">
    <property type="match status" value="1"/>
</dbReference>
<gene>
    <name evidence="2" type="ORF">SAMN06269185_0267</name>
</gene>
<dbReference type="Pfam" id="PF13527">
    <property type="entry name" value="Acetyltransf_9"/>
    <property type="match status" value="1"/>
</dbReference>
<evidence type="ECO:0000313" key="2">
    <source>
        <dbReference type="EMBL" id="SNZ03401.1"/>
    </source>
</evidence>
<dbReference type="InterPro" id="IPR000182">
    <property type="entry name" value="GNAT_dom"/>
</dbReference>
<organism evidence="2 3">
    <name type="scientific">Natronoarchaeum philippinense</name>
    <dbReference type="NCBI Taxonomy" id="558529"/>
    <lineage>
        <taxon>Archaea</taxon>
        <taxon>Methanobacteriati</taxon>
        <taxon>Methanobacteriota</taxon>
        <taxon>Stenosarchaea group</taxon>
        <taxon>Halobacteria</taxon>
        <taxon>Halobacteriales</taxon>
        <taxon>Natronoarchaeaceae</taxon>
    </lineage>
</organism>
<dbReference type="Proteomes" id="UP000219453">
    <property type="component" value="Unassembled WGS sequence"/>
</dbReference>
<dbReference type="CDD" id="cd04301">
    <property type="entry name" value="NAT_SF"/>
    <property type="match status" value="1"/>
</dbReference>
<keyword evidence="3" id="KW-1185">Reference proteome</keyword>
<feature type="domain" description="N-acetyltransferase" evidence="1">
    <location>
        <begin position="9"/>
        <end position="171"/>
    </location>
</feature>
<dbReference type="PROSITE" id="PS51186">
    <property type="entry name" value="GNAT"/>
    <property type="match status" value="1"/>
</dbReference>
<evidence type="ECO:0000313" key="3">
    <source>
        <dbReference type="Proteomes" id="UP000219453"/>
    </source>
</evidence>
<proteinExistence type="predicted"/>